<dbReference type="EMBL" id="GBXI01012620">
    <property type="protein sequence ID" value="JAD01672.1"/>
    <property type="molecule type" value="Transcribed_RNA"/>
</dbReference>
<dbReference type="PROSITE" id="PS50865">
    <property type="entry name" value="ZF_MYND_2"/>
    <property type="match status" value="1"/>
</dbReference>
<feature type="domain" description="MYND-type" evidence="5">
    <location>
        <begin position="85"/>
        <end position="122"/>
    </location>
</feature>
<dbReference type="PANTHER" id="PTHR12197:SF251">
    <property type="entry name" value="EG:BACR7C10.4 PROTEIN"/>
    <property type="match status" value="1"/>
</dbReference>
<gene>
    <name evidence="6" type="primary">SMYD3_0</name>
    <name evidence="6" type="ORF">g.26227</name>
</gene>
<evidence type="ECO:0000256" key="1">
    <source>
        <dbReference type="ARBA" id="ARBA00022723"/>
    </source>
</evidence>
<dbReference type="SUPFAM" id="SSF144232">
    <property type="entry name" value="HIT/MYND zinc finger-like"/>
    <property type="match status" value="1"/>
</dbReference>
<dbReference type="InterPro" id="IPR050869">
    <property type="entry name" value="H3K4_H4K5_MeTrfase"/>
</dbReference>
<proteinExistence type="predicted"/>
<keyword evidence="1" id="KW-0479">Metal-binding</keyword>
<protein>
    <submittedName>
        <fullName evidence="6">SET and MYND domain-containing protein 3</fullName>
    </submittedName>
</protein>
<evidence type="ECO:0000313" key="6">
    <source>
        <dbReference type="EMBL" id="JAD01672.1"/>
    </source>
</evidence>
<dbReference type="InterPro" id="IPR002893">
    <property type="entry name" value="Znf_MYND"/>
</dbReference>
<dbReference type="PANTHER" id="PTHR12197">
    <property type="entry name" value="HISTONE-LYSINE N-METHYLTRANSFERASE SMYD"/>
    <property type="match status" value="1"/>
</dbReference>
<dbReference type="Gene3D" id="1.25.40.10">
    <property type="entry name" value="Tetratricopeptide repeat domain"/>
    <property type="match status" value="1"/>
</dbReference>
<dbReference type="Gene3D" id="2.170.270.10">
    <property type="entry name" value="SET domain"/>
    <property type="match status" value="1"/>
</dbReference>
<keyword evidence="3" id="KW-0862">Zinc</keyword>
<evidence type="ECO:0000256" key="3">
    <source>
        <dbReference type="ARBA" id="ARBA00022833"/>
    </source>
</evidence>
<dbReference type="InterPro" id="IPR046341">
    <property type="entry name" value="SET_dom_sf"/>
</dbReference>
<dbReference type="Gene3D" id="1.10.220.160">
    <property type="match status" value="1"/>
</dbReference>
<dbReference type="InterPro" id="IPR011990">
    <property type="entry name" value="TPR-like_helical_dom_sf"/>
</dbReference>
<evidence type="ECO:0000256" key="4">
    <source>
        <dbReference type="PROSITE-ProRule" id="PRU00134"/>
    </source>
</evidence>
<dbReference type="SUPFAM" id="SSF82199">
    <property type="entry name" value="SET domain"/>
    <property type="match status" value="1"/>
</dbReference>
<name>A0A0A1WS40_ZEUCU</name>
<dbReference type="Pfam" id="PF01753">
    <property type="entry name" value="zf-MYND"/>
    <property type="match status" value="1"/>
</dbReference>
<evidence type="ECO:0000259" key="5">
    <source>
        <dbReference type="PROSITE" id="PS50865"/>
    </source>
</evidence>
<dbReference type="AlphaFoldDB" id="A0A0A1WS40"/>
<accession>A0A0A1WS40</accession>
<reference evidence="6" key="1">
    <citation type="submission" date="2014-11" db="EMBL/GenBank/DDBJ databases">
        <authorList>
            <person name="Geib S."/>
        </authorList>
    </citation>
    <scope>NUCLEOTIDE SEQUENCE</scope>
</reference>
<sequence>MPTFLRTQEFNQLLVAFRSATLPSTKTTTKTTADNQRIGKCNSHANSSSMKSNARNGKAIKRGDRLLTEKPFTFVLQARYRKERCDNCLQACKVLKCVNCQYVYYCSRDCQMQGWVLHKIECPFLKRIYPRIVPDAARMLCKIIIKLDKGGDLVRGYYTENCSRRFRDMMSHYAEIKNDARRLEHLESLYGVLQDMMGDSVIVPNLTELTSIYGRLITNGFSILDPEINSIATAIYLGVSVTDHSCKPNAVATFEGTTLHIHAIEDIECLDWSKIFISYIELLNTPAQRRAELQANYYFFCLCAKCTDAQETHEMLAAACANKNCKEFLDINLNNCPRCDAGVSPKQRNSYNEAMSITKTHLENMKDIAYLDVCKLCLAKQKGYLHPLNVWHLKTLDAAFEAAIDVSKWAEALEFGTELVPGFRKYYGDWHPLLGMLLLKIGKIQLYKSQLTAATNNLKEAQKILQVTHGREHSLLRAQLQPMLAQAIAESA</sequence>
<dbReference type="GO" id="GO:0005634">
    <property type="term" value="C:nucleus"/>
    <property type="evidence" value="ECO:0007669"/>
    <property type="project" value="TreeGrafter"/>
</dbReference>
<dbReference type="Gene3D" id="1.25.40.970">
    <property type="match status" value="1"/>
</dbReference>
<reference evidence="6" key="2">
    <citation type="journal article" date="2015" name="Gigascience">
        <title>Reconstructing a comprehensive transcriptome assembly of a white-pupal translocated strain of the pest fruit fly Bactrocera cucurbitae.</title>
        <authorList>
            <person name="Sim S.B."/>
            <person name="Calla B."/>
            <person name="Hall B."/>
            <person name="DeRego T."/>
            <person name="Geib S.M."/>
        </authorList>
    </citation>
    <scope>NUCLEOTIDE SEQUENCE</scope>
</reference>
<dbReference type="Gene3D" id="6.10.140.2220">
    <property type="match status" value="1"/>
</dbReference>
<dbReference type="PROSITE" id="PS01360">
    <property type="entry name" value="ZF_MYND_1"/>
    <property type="match status" value="1"/>
</dbReference>
<keyword evidence="2 4" id="KW-0863">Zinc-finger</keyword>
<evidence type="ECO:0000256" key="2">
    <source>
        <dbReference type="ARBA" id="ARBA00022771"/>
    </source>
</evidence>
<organism evidence="6">
    <name type="scientific">Zeugodacus cucurbitae</name>
    <name type="common">Melon fruit fly</name>
    <name type="synonym">Bactrocera cucurbitae</name>
    <dbReference type="NCBI Taxonomy" id="28588"/>
    <lineage>
        <taxon>Eukaryota</taxon>
        <taxon>Metazoa</taxon>
        <taxon>Ecdysozoa</taxon>
        <taxon>Arthropoda</taxon>
        <taxon>Hexapoda</taxon>
        <taxon>Insecta</taxon>
        <taxon>Pterygota</taxon>
        <taxon>Neoptera</taxon>
        <taxon>Endopterygota</taxon>
        <taxon>Diptera</taxon>
        <taxon>Brachycera</taxon>
        <taxon>Muscomorpha</taxon>
        <taxon>Tephritoidea</taxon>
        <taxon>Tephritidae</taxon>
        <taxon>Zeugodacus</taxon>
        <taxon>Zeugodacus</taxon>
    </lineage>
</organism>
<dbReference type="GO" id="GO:0008270">
    <property type="term" value="F:zinc ion binding"/>
    <property type="evidence" value="ECO:0007669"/>
    <property type="project" value="UniProtKB-KW"/>
</dbReference>